<evidence type="ECO:0008006" key="4">
    <source>
        <dbReference type="Google" id="ProtNLM"/>
    </source>
</evidence>
<dbReference type="SUPFAM" id="SSF140990">
    <property type="entry name" value="FtsH protease domain-like"/>
    <property type="match status" value="1"/>
</dbReference>
<dbReference type="GO" id="GO:0004222">
    <property type="term" value="F:metalloendopeptidase activity"/>
    <property type="evidence" value="ECO:0007669"/>
    <property type="project" value="InterPro"/>
</dbReference>
<dbReference type="PANTHER" id="PTHR33471:SF7">
    <property type="entry name" value="ATP-DEPENDENT ZINC METALLOPROTEASE-RELATED"/>
    <property type="match status" value="1"/>
</dbReference>
<sequence length="413" mass="43241">MMKQQQQKKINRRMTAVKTAAAIAAASILTAAPTTTNAFVVPTANTAIAFRQSTKLRMSSTEDEVAKLRAAAEKMRAEANALAKEMGKDISDTASTATKTVEVKSLGVEEISALTSSIDFEGGDAKAQTERLDALVQSGNLSMWKSAVTGSAGTASPAPLRPFPCSLQFLESRSGGKLTAENLGVGGESDVSLDDFKDATIAVVLGSTALAIASLVFLPENIGATLCYLFALIPVGFIGIGSTAPGIIAGGIAALRGEGDDNSAQDDRVCRHEAGHFLCGYLAGLPVKGYSIADNGYPCVEFHPSPEGDSISGRGFNEEEIAALSVVAMSGSVAEAMALGKARGGENDLLELDNLFRKSNDFLGAAKQQDLTRWGALAAYNLINGNKEKYECLVQAFKDKKSVAECVAIIESR</sequence>
<dbReference type="AlphaFoldDB" id="A0A6U3NQB2"/>
<keyword evidence="2" id="KW-1133">Transmembrane helix</keyword>
<dbReference type="EMBL" id="HBGN01000958">
    <property type="protein sequence ID" value="CAD9314211.1"/>
    <property type="molecule type" value="Transcribed_RNA"/>
</dbReference>
<organism evidence="3">
    <name type="scientific">Ditylum brightwellii</name>
    <dbReference type="NCBI Taxonomy" id="49249"/>
    <lineage>
        <taxon>Eukaryota</taxon>
        <taxon>Sar</taxon>
        <taxon>Stramenopiles</taxon>
        <taxon>Ochrophyta</taxon>
        <taxon>Bacillariophyta</taxon>
        <taxon>Mediophyceae</taxon>
        <taxon>Lithodesmiophycidae</taxon>
        <taxon>Lithodesmiales</taxon>
        <taxon>Lithodesmiaceae</taxon>
        <taxon>Ditylum</taxon>
    </lineage>
</organism>
<dbReference type="InterPro" id="IPR037219">
    <property type="entry name" value="Peptidase_M41-like"/>
</dbReference>
<dbReference type="GO" id="GO:0006508">
    <property type="term" value="P:proteolysis"/>
    <property type="evidence" value="ECO:0007669"/>
    <property type="project" value="InterPro"/>
</dbReference>
<dbReference type="Gene3D" id="1.20.58.760">
    <property type="entry name" value="Peptidase M41"/>
    <property type="match status" value="1"/>
</dbReference>
<feature type="coiled-coil region" evidence="1">
    <location>
        <begin position="58"/>
        <end position="85"/>
    </location>
</feature>
<keyword evidence="2" id="KW-0812">Transmembrane</keyword>
<evidence type="ECO:0000313" key="3">
    <source>
        <dbReference type="EMBL" id="CAD9314211.1"/>
    </source>
</evidence>
<gene>
    <name evidence="3" type="ORF">DBRI1063_LOCUS617</name>
</gene>
<keyword evidence="2" id="KW-0472">Membrane</keyword>
<keyword evidence="1" id="KW-0175">Coiled coil</keyword>
<feature type="transmembrane region" description="Helical" evidence="2">
    <location>
        <begin position="199"/>
        <end position="219"/>
    </location>
</feature>
<protein>
    <recommendedName>
        <fullName evidence="4">Peptidase M41 domain-containing protein</fullName>
    </recommendedName>
</protein>
<dbReference type="GO" id="GO:0004176">
    <property type="term" value="F:ATP-dependent peptidase activity"/>
    <property type="evidence" value="ECO:0007669"/>
    <property type="project" value="InterPro"/>
</dbReference>
<name>A0A6U3NQB2_9STRA</name>
<accession>A0A6U3NQB2</accession>
<evidence type="ECO:0000256" key="1">
    <source>
        <dbReference type="SAM" id="Coils"/>
    </source>
</evidence>
<reference evidence="3" key="1">
    <citation type="submission" date="2021-01" db="EMBL/GenBank/DDBJ databases">
        <authorList>
            <person name="Corre E."/>
            <person name="Pelletier E."/>
            <person name="Niang G."/>
            <person name="Scheremetjew M."/>
            <person name="Finn R."/>
            <person name="Kale V."/>
            <person name="Holt S."/>
            <person name="Cochrane G."/>
            <person name="Meng A."/>
            <person name="Brown T."/>
            <person name="Cohen L."/>
        </authorList>
    </citation>
    <scope>NUCLEOTIDE SEQUENCE</scope>
    <source>
        <strain evidence="3">Pop2</strain>
    </source>
</reference>
<dbReference type="GO" id="GO:0005524">
    <property type="term" value="F:ATP binding"/>
    <property type="evidence" value="ECO:0007669"/>
    <property type="project" value="InterPro"/>
</dbReference>
<dbReference type="PANTHER" id="PTHR33471">
    <property type="entry name" value="ATP-DEPENDENT ZINC METALLOPROTEASE-RELATED"/>
    <property type="match status" value="1"/>
</dbReference>
<feature type="transmembrane region" description="Helical" evidence="2">
    <location>
        <begin position="226"/>
        <end position="255"/>
    </location>
</feature>
<proteinExistence type="predicted"/>
<evidence type="ECO:0000256" key="2">
    <source>
        <dbReference type="SAM" id="Phobius"/>
    </source>
</evidence>